<feature type="transmembrane region" description="Helical" evidence="16">
    <location>
        <begin position="73"/>
        <end position="89"/>
    </location>
</feature>
<keyword evidence="6" id="KW-0813">Transport</keyword>
<dbReference type="InterPro" id="IPR004718">
    <property type="entry name" value="PTS_IIC_mtl"/>
</dbReference>
<dbReference type="PANTHER" id="PTHR30181">
    <property type="entry name" value="MANNITOL PERMEASE IIC COMPONENT"/>
    <property type="match status" value="1"/>
</dbReference>
<evidence type="ECO:0000256" key="9">
    <source>
        <dbReference type="ARBA" id="ARBA00022597"/>
    </source>
</evidence>
<dbReference type="NCBIfam" id="TIGR00851">
    <property type="entry name" value="mtlA"/>
    <property type="match status" value="1"/>
</dbReference>
<evidence type="ECO:0000256" key="3">
    <source>
        <dbReference type="ARBA" id="ARBA00004651"/>
    </source>
</evidence>
<dbReference type="Pfam" id="PF02378">
    <property type="entry name" value="PTS_EIIC"/>
    <property type="match status" value="1"/>
</dbReference>
<feature type="transmembrane region" description="Helical" evidence="16">
    <location>
        <begin position="101"/>
        <end position="124"/>
    </location>
</feature>
<evidence type="ECO:0000256" key="1">
    <source>
        <dbReference type="ARBA" id="ARBA00001655"/>
    </source>
</evidence>
<keyword evidence="8" id="KW-0597">Phosphoprotein</keyword>
<dbReference type="NCBIfam" id="NF011663">
    <property type="entry name" value="PRK15083.1"/>
    <property type="match status" value="1"/>
</dbReference>
<evidence type="ECO:0000256" key="15">
    <source>
        <dbReference type="ARBA" id="ARBA00033349"/>
    </source>
</evidence>
<feature type="transmembrane region" description="Helical" evidence="16">
    <location>
        <begin position="228"/>
        <end position="249"/>
    </location>
</feature>
<evidence type="ECO:0000256" key="5">
    <source>
        <dbReference type="ARBA" id="ARBA00021825"/>
    </source>
</evidence>
<comment type="caution">
    <text evidence="19">The sequence shown here is derived from an EMBL/GenBank/DDBJ whole genome shotgun (WGS) entry which is preliminary data.</text>
</comment>
<sequence length="601" mass="63744">MSEMSTSTVSDAGSNTKISMKTRIQKFGSYLSSMIMPNIGAFISWGIITALFLATGWLPNEELAQMIDPMKNYLLPLLIAYSGGSLVHGQRGAVVGAIGTMGVVVGSEIPMFLGAMLMGPFAGWLLKQFDDKFADKIPQGFEMLVNNFSSGILGFILAVLGYYFVGPTIGAITDIASIGIQAIISDGFLPLANVITEPAKVIFLNNAVNHGIFTPLGAQQAQEAGKSILYLVSINPGVGGGMLLAYMLFGSGSAKSSAPGAFIIQFFGGIHEMYFPYVLMKPLMVLAVIGGGVTGTAIFQLFDVGLVGPASPGSIISVVAMTPPGDLFGILLGVFGAFLVSFVIGVAILKFDRSEGKDFEASKDAVQAEKRAAKGQTTSHKSVAENVADVPKAENVNKIIFACDAGMGSSAMGASLLRKKAKQINLNIPISNSAINNLQDEPGTLVISQNELTPRARRQNPSGMHVSVDNFLDGDRYDEILGAMIAQPIEVKEADKTAASQTTNIALQNIDNIYIPFEDKVGKTTMAASILRNKLKKADIHNVTVKAVAVEDLDQTKKTDATLVIGNQAIVQALQDLYPDLNGLVIEDLLEATAYDQLIES</sequence>
<keyword evidence="14 16" id="KW-0472">Membrane</keyword>
<evidence type="ECO:0000256" key="14">
    <source>
        <dbReference type="ARBA" id="ARBA00023136"/>
    </source>
</evidence>
<evidence type="ECO:0000256" key="13">
    <source>
        <dbReference type="ARBA" id="ARBA00022989"/>
    </source>
</evidence>
<evidence type="ECO:0000256" key="6">
    <source>
        <dbReference type="ARBA" id="ARBA00022448"/>
    </source>
</evidence>
<dbReference type="GO" id="GO:0090563">
    <property type="term" value="F:protein-phosphocysteine-sugar phosphotransferase activity"/>
    <property type="evidence" value="ECO:0007669"/>
    <property type="project" value="TreeGrafter"/>
</dbReference>
<dbReference type="GO" id="GO:0005886">
    <property type="term" value="C:plasma membrane"/>
    <property type="evidence" value="ECO:0007669"/>
    <property type="project" value="UniProtKB-SubCell"/>
</dbReference>
<dbReference type="Proteomes" id="UP000192813">
    <property type="component" value="Unassembled WGS sequence"/>
</dbReference>
<dbReference type="EMBL" id="NBTM02000001">
    <property type="protein sequence ID" value="PNL91457.1"/>
    <property type="molecule type" value="Genomic_DNA"/>
</dbReference>
<gene>
    <name evidence="19" type="ORF">A6J77_004105</name>
</gene>
<organism evidence="19 20">
    <name type="scientific">Aerococcus viridans</name>
    <dbReference type="NCBI Taxonomy" id="1377"/>
    <lineage>
        <taxon>Bacteria</taxon>
        <taxon>Bacillati</taxon>
        <taxon>Bacillota</taxon>
        <taxon>Bacilli</taxon>
        <taxon>Lactobacillales</taxon>
        <taxon>Aerococcaceae</taxon>
        <taxon>Aerococcus</taxon>
    </lineage>
</organism>
<feature type="transmembrane region" description="Helical" evidence="16">
    <location>
        <begin position="144"/>
        <end position="165"/>
    </location>
</feature>
<comment type="catalytic activity">
    <reaction evidence="1">
        <text>D-mannitol(out) + N(pros)-phospho-L-histidyl-[protein] = D-mannitol 1-phosphate(in) + L-histidyl-[protein]</text>
        <dbReference type="Rhea" id="RHEA:33363"/>
        <dbReference type="Rhea" id="RHEA-COMP:9745"/>
        <dbReference type="Rhea" id="RHEA-COMP:9746"/>
        <dbReference type="ChEBI" id="CHEBI:16899"/>
        <dbReference type="ChEBI" id="CHEBI:29979"/>
        <dbReference type="ChEBI" id="CHEBI:61381"/>
        <dbReference type="ChEBI" id="CHEBI:64837"/>
        <dbReference type="EC" id="2.7.1.197"/>
    </reaction>
</comment>
<protein>
    <recommendedName>
        <fullName evidence="5">PTS system mannitol-specific EIICB component</fullName>
        <ecNumber evidence="4">2.7.1.197</ecNumber>
    </recommendedName>
    <alternativeName>
        <fullName evidence="15">EIICB-Mtl</fullName>
    </alternativeName>
</protein>
<dbReference type="PANTHER" id="PTHR30181:SF2">
    <property type="entry name" value="PTS SYSTEM MANNITOL-SPECIFIC EIICBA COMPONENT"/>
    <property type="match status" value="1"/>
</dbReference>
<feature type="transmembrane region" description="Helical" evidence="16">
    <location>
        <begin position="27"/>
        <end position="53"/>
    </location>
</feature>
<comment type="subcellular location">
    <subcellularLocation>
        <location evidence="3">Cell membrane</location>
        <topology evidence="3">Multi-pass membrane protein</topology>
    </subcellularLocation>
</comment>
<keyword evidence="11" id="KW-0598">Phosphotransferase system</keyword>
<dbReference type="SUPFAM" id="SSF52794">
    <property type="entry name" value="PTS system IIB component-like"/>
    <property type="match status" value="2"/>
</dbReference>
<evidence type="ECO:0000256" key="4">
    <source>
        <dbReference type="ARBA" id="ARBA00011909"/>
    </source>
</evidence>
<keyword evidence="9" id="KW-0762">Sugar transport</keyword>
<keyword evidence="13 16" id="KW-1133">Transmembrane helix</keyword>
<dbReference type="InterPro" id="IPR036095">
    <property type="entry name" value="PTS_EIIB-like_sf"/>
</dbReference>
<dbReference type="InterPro" id="IPR003501">
    <property type="entry name" value="PTS_EIIB_2/3"/>
</dbReference>
<feature type="transmembrane region" description="Helical" evidence="16">
    <location>
        <begin position="286"/>
        <end position="307"/>
    </location>
</feature>
<evidence type="ECO:0000256" key="2">
    <source>
        <dbReference type="ARBA" id="ARBA00002434"/>
    </source>
</evidence>
<evidence type="ECO:0000256" key="10">
    <source>
        <dbReference type="ARBA" id="ARBA00022679"/>
    </source>
</evidence>
<evidence type="ECO:0000259" key="18">
    <source>
        <dbReference type="PROSITE" id="PS51104"/>
    </source>
</evidence>
<evidence type="ECO:0000256" key="7">
    <source>
        <dbReference type="ARBA" id="ARBA00022475"/>
    </source>
</evidence>
<keyword evidence="7" id="KW-1003">Cell membrane</keyword>
<feature type="transmembrane region" description="Helical" evidence="16">
    <location>
        <begin position="261"/>
        <end position="279"/>
    </location>
</feature>
<dbReference type="InterPro" id="IPR013014">
    <property type="entry name" value="PTS_EIIC_2"/>
</dbReference>
<reference evidence="20" key="1">
    <citation type="submission" date="2017-12" db="EMBL/GenBank/DDBJ databases">
        <title>FDA dAtabase for Regulatory Grade micrObial Sequences (FDA-ARGOS): Supporting development and validation of Infectious Disease Dx tests.</title>
        <authorList>
            <person name="Hoffmann M."/>
            <person name="Allard M."/>
            <person name="Evans P."/>
            <person name="Brown E."/>
            <person name="Tallon L."/>
            <person name="Sadzewicz L."/>
            <person name="Sengamalay N."/>
            <person name="Ott S."/>
            <person name="Godinez A."/>
            <person name="Nagaraj S."/>
            <person name="Vavikolanu K."/>
            <person name="Aluvathingal J."/>
            <person name="Nadendla S."/>
            <person name="Sichtig H."/>
        </authorList>
    </citation>
    <scope>NUCLEOTIDE SEQUENCE [LARGE SCALE GENOMIC DNA]</scope>
    <source>
        <strain evidence="20">FDAARGOS_249</strain>
    </source>
</reference>
<name>A0A2J9PMB3_9LACT</name>
<feature type="transmembrane region" description="Helical" evidence="16">
    <location>
        <begin position="327"/>
        <end position="349"/>
    </location>
</feature>
<keyword evidence="10" id="KW-0808">Transferase</keyword>
<feature type="domain" description="PTS EIIC type-2" evidence="18">
    <location>
        <begin position="27"/>
        <end position="358"/>
    </location>
</feature>
<feature type="domain" description="PTS EIIB type-2" evidence="17">
    <location>
        <begin position="397"/>
        <end position="489"/>
    </location>
</feature>
<dbReference type="Pfam" id="PF02302">
    <property type="entry name" value="PTS_IIB"/>
    <property type="match status" value="1"/>
</dbReference>
<accession>A0A2J9PMB3</accession>
<evidence type="ECO:0000256" key="16">
    <source>
        <dbReference type="SAM" id="Phobius"/>
    </source>
</evidence>
<evidence type="ECO:0000313" key="20">
    <source>
        <dbReference type="Proteomes" id="UP000192813"/>
    </source>
</evidence>
<dbReference type="Gene3D" id="3.40.50.2300">
    <property type="match status" value="2"/>
</dbReference>
<dbReference type="GO" id="GO:0022872">
    <property type="term" value="F:protein-N(PI)-phosphohistidine-mannitol phosphotransferase system transmembrane transporter activity"/>
    <property type="evidence" value="ECO:0007669"/>
    <property type="project" value="InterPro"/>
</dbReference>
<dbReference type="RefSeq" id="WP_083068434.1">
    <property type="nucleotide sequence ID" value="NZ_JALXKY010000013.1"/>
</dbReference>
<dbReference type="EC" id="2.7.1.197" evidence="4"/>
<evidence type="ECO:0000313" key="19">
    <source>
        <dbReference type="EMBL" id="PNL91457.1"/>
    </source>
</evidence>
<dbReference type="AlphaFoldDB" id="A0A2J9PMB3"/>
<evidence type="ECO:0000256" key="12">
    <source>
        <dbReference type="ARBA" id="ARBA00022692"/>
    </source>
</evidence>
<dbReference type="InterPro" id="IPR003352">
    <property type="entry name" value="PTS_EIIC"/>
</dbReference>
<comment type="function">
    <text evidence="2">The phosphoenolpyruvate-dependent sugar phosphotransferase system (sugar PTS), a major carbohydrate active transport system, catalyzes the phosphorylation of incoming sugar substrates concomitantly with their translocation across the cell membrane. The enzyme II CmtAB PTS system is involved in D-mannitol transport.</text>
</comment>
<evidence type="ECO:0000256" key="8">
    <source>
        <dbReference type="ARBA" id="ARBA00022553"/>
    </source>
</evidence>
<dbReference type="CDD" id="cd05567">
    <property type="entry name" value="PTS_IIB_mannitol"/>
    <property type="match status" value="1"/>
</dbReference>
<proteinExistence type="predicted"/>
<evidence type="ECO:0000259" key="17">
    <source>
        <dbReference type="PROSITE" id="PS51099"/>
    </source>
</evidence>
<dbReference type="PROSITE" id="PS51104">
    <property type="entry name" value="PTS_EIIC_TYPE_2"/>
    <property type="match status" value="1"/>
</dbReference>
<dbReference type="InterPro" id="IPR029503">
    <property type="entry name" value="PTS_EIIB_mannitol"/>
</dbReference>
<dbReference type="InterPro" id="IPR050893">
    <property type="entry name" value="Sugar_PTS"/>
</dbReference>
<dbReference type="InterPro" id="IPR013011">
    <property type="entry name" value="PTS_EIIB_2"/>
</dbReference>
<keyword evidence="12 16" id="KW-0812">Transmembrane</keyword>
<evidence type="ECO:0000256" key="11">
    <source>
        <dbReference type="ARBA" id="ARBA00022683"/>
    </source>
</evidence>
<dbReference type="GO" id="GO:0009401">
    <property type="term" value="P:phosphoenolpyruvate-dependent sugar phosphotransferase system"/>
    <property type="evidence" value="ECO:0007669"/>
    <property type="project" value="UniProtKB-KW"/>
</dbReference>
<dbReference type="PROSITE" id="PS51099">
    <property type="entry name" value="PTS_EIIB_TYPE_2"/>
    <property type="match status" value="1"/>
</dbReference>